<evidence type="ECO:0000313" key="1">
    <source>
        <dbReference type="EMBL" id="CAZ90441.1"/>
    </source>
</evidence>
<reference evidence="3" key="2">
    <citation type="journal article" date="2010" name="PLoS Genet.">
        <title>Structure, function, and evolution of the Thiomonas spp. genome.</title>
        <authorList>
            <person name="Arsene-Ploetze F."/>
            <person name="Koechler S."/>
            <person name="Marchal M."/>
            <person name="Coppee J.Y."/>
            <person name="Chandler M."/>
            <person name="Bonnefoy V."/>
            <person name="Brochier-Armanet C."/>
            <person name="Barakat M."/>
            <person name="Barbe V."/>
            <person name="Battaglia-Brunet F."/>
            <person name="Bruneel O."/>
            <person name="Bryan C.G."/>
            <person name="Cleiss-Arnold J."/>
            <person name="Cruveiller S."/>
            <person name="Erhardt M."/>
            <person name="Heinrich-Salmeron A."/>
            <person name="Hommais F."/>
            <person name="Joulian C."/>
            <person name="Krin E."/>
            <person name="Lieutaud A."/>
            <person name="Lievremont D."/>
            <person name="Michel C."/>
            <person name="Muller D."/>
            <person name="Ortet P."/>
            <person name="Proux C."/>
            <person name="Siguier P."/>
            <person name="Roche D."/>
            <person name="Rouy Z."/>
            <person name="Salvignol G."/>
            <person name="Slyemi D."/>
            <person name="Talla E."/>
            <person name="Weiss S."/>
            <person name="Weissenbach J."/>
            <person name="Medigue C."/>
            <person name="Bertin P.N."/>
        </authorList>
    </citation>
    <scope>NUCLEOTIDE SEQUENCE [LARGE SCALE GENOMIC DNA]</scope>
    <source>
        <strain evidence="3">DSM 22701 / CIP 110005 / 3As</strain>
    </source>
</reference>
<dbReference type="Proteomes" id="UP000078599">
    <property type="component" value="Unassembled WGS sequence"/>
</dbReference>
<evidence type="ECO:0000313" key="4">
    <source>
        <dbReference type="Proteomes" id="UP000078599"/>
    </source>
</evidence>
<reference evidence="1" key="4">
    <citation type="submission" date="2010-07" db="EMBL/GenBank/DDBJ databases">
        <authorList>
            <person name="Genoscope - CEA"/>
        </authorList>
    </citation>
    <scope>NUCLEOTIDE SEQUENCE</scope>
    <source>
        <strain evidence="1">3As</strain>
        <plasmid evidence="1">pTHI</plasmid>
    </source>
</reference>
<organism evidence="1 3">
    <name type="scientific">Thiomonas arsenitoxydans (strain DSM 22701 / CIP 110005 / 3As)</name>
    <dbReference type="NCBI Taxonomy" id="426114"/>
    <lineage>
        <taxon>Bacteria</taxon>
        <taxon>Pseudomonadati</taxon>
        <taxon>Pseudomonadota</taxon>
        <taxon>Betaproteobacteria</taxon>
        <taxon>Burkholderiales</taxon>
        <taxon>Thiomonas</taxon>
    </lineage>
</organism>
<dbReference type="EMBL" id="CTRI01000013">
    <property type="protein sequence ID" value="CQR32636.1"/>
    <property type="molecule type" value="Genomic_DNA"/>
</dbReference>
<dbReference type="RefSeq" id="WP_020909908.1">
    <property type="nucleotide sequence ID" value="NZ_LN831677.1"/>
</dbReference>
<dbReference type="EMBL" id="FP475957">
    <property type="protein sequence ID" value="CAZ90441.1"/>
    <property type="molecule type" value="Genomic_DNA"/>
</dbReference>
<dbReference type="InterPro" id="IPR035439">
    <property type="entry name" value="UPF0145_dom_sf"/>
</dbReference>
<sequence length="100" mass="11057">MQTHLYTLQTLPEGFKCTRIFPMIQIVRQIKISHIGLLERLTSSGTDPYQEARDALAGSAPEGANAIIGVQLSTSTQHFNNGTFLYLFYIGTPVTIEELA</sequence>
<dbReference type="Proteomes" id="UP000002372">
    <property type="component" value="Plasmid pTHI"/>
</dbReference>
<geneLocation type="plasmid" evidence="1 3">
    <name>pTHI</name>
</geneLocation>
<evidence type="ECO:0000313" key="2">
    <source>
        <dbReference type="EMBL" id="CQR32636.1"/>
    </source>
</evidence>
<evidence type="ECO:0000313" key="3">
    <source>
        <dbReference type="Proteomes" id="UP000002372"/>
    </source>
</evidence>
<proteinExistence type="predicted"/>
<dbReference type="KEGG" id="thi:THI_p0045"/>
<keyword evidence="1" id="KW-0614">Plasmid</keyword>
<reference key="1">
    <citation type="submission" date="2009-07" db="EMBL/GenBank/DDBJ databases">
        <authorList>
            <person name="Genoscope - CEA"/>
        </authorList>
    </citation>
    <scope>NUCLEOTIDE SEQUENCE</scope>
    <source>
        <strain>3As</strain>
    </source>
</reference>
<dbReference type="AlphaFoldDB" id="D6CVV2"/>
<reference evidence="2 4" key="5">
    <citation type="submission" date="2015-03" db="EMBL/GenBank/DDBJ databases">
        <authorList>
            <person name="Regsiter A."/>
            <person name="william w."/>
        </authorList>
    </citation>
    <scope>NUCLEOTIDE SEQUENCE [LARGE SCALE GENOMIC DNA]</scope>
    <source>
        <strain evidence="2 4">CB1</strain>
    </source>
</reference>
<name>D6CVV2_THIA3</name>
<dbReference type="OrthoDB" id="9256044at2"/>
<dbReference type="HOGENOM" id="CLU_180054_0_0_4"/>
<keyword evidence="4" id="KW-1185">Reference proteome</keyword>
<dbReference type="SUPFAM" id="SSF117782">
    <property type="entry name" value="YbjQ-like"/>
    <property type="match status" value="1"/>
</dbReference>
<reference key="3">
    <citation type="journal article" date="2010" name="PLoS Genet.">
        <title>Structure, function, and evolution of the Thiomonas spp. genome.</title>
        <authorList>
            <person name="Arsene-Ploetze F."/>
            <person name="Koechler S."/>
            <person name="Marchal M."/>
            <person name="Coppee J.-.Y."/>
            <person name="Chandler M."/>
            <person name="Bonnefoy V."/>
            <person name="Brochier-Armanet C."/>
            <person name="Barakat M."/>
            <person name="Barbe V."/>
            <person name="Battaglia-Brunet F."/>
            <person name="Bruneel O."/>
            <person name="Bryan C.G."/>
            <person name="Cleiss-Arnold J."/>
            <person name="Cruveiller S."/>
            <person name="Erhardt M."/>
            <person name="Heinrich-Salmeron A."/>
            <person name="Hommais F."/>
            <person name="Joulian C."/>
            <person name="Krin E."/>
            <person name="Lieutaud A."/>
            <person name="Lievremont D."/>
            <person name="Michel C."/>
            <person name="Muller D."/>
            <person name="Ortet P."/>
            <person name="Proux C."/>
            <person name="Siguier P."/>
            <person name="Roche D."/>
            <person name="Rouy Z."/>
            <person name="Salvignol G."/>
            <person name="Slyemi D."/>
            <person name="Talla E."/>
            <person name="Weiss S."/>
            <person name="Weissenbach J."/>
            <person name="Medigue C."/>
            <person name="Bertin P.N."/>
        </authorList>
    </citation>
    <scope>NUCLEOTIDE SEQUENCE</scope>
    <source>
        <strain>3As</strain>
    </source>
</reference>
<gene>
    <name evidence="1" type="ordered locus">THI_p0045</name>
    <name evidence="2" type="ORF">THICB1_200018</name>
</gene>
<protein>
    <submittedName>
        <fullName evidence="1">Uncharacterized protein</fullName>
    </submittedName>
</protein>
<accession>D6CVV2</accession>